<dbReference type="GO" id="GO:0006636">
    <property type="term" value="P:unsaturated fatty acid biosynthetic process"/>
    <property type="evidence" value="ECO:0007669"/>
    <property type="project" value="UniProtKB-ARBA"/>
</dbReference>
<proteinExistence type="predicted"/>
<gene>
    <name evidence="4" type="ORF">CQY22_014605</name>
</gene>
<evidence type="ECO:0000313" key="5">
    <source>
        <dbReference type="Proteomes" id="UP000230551"/>
    </source>
</evidence>
<sequence length="529" mass="59265">MTIDAPGIESVPDFDDGEIPGRPQRPEGAGPDTEPGPRPGARLTGPEGAHAPPEGAPAPPGPGQKPARLMDVWVYKGKAYDLTDWINKHPGGAFFIGRTKNRDITAILNAYHPDPAKIEKMLERYSLDRQANPFDIHPKNNAPPFLFKDDFNSWHDTPKFNFDRSDDLLHRVKARLREPAMAARVKRMDRWFNVVAALLLVAYFGVQALRLGVPAWMPLPLFVIAMVTLRSCIAGYGHYAVHRRQRGANRALVSSFDMNYVALSLVTQDGHTLLHHPHVQSEVDIKKNVFTAMMELPRLYRVPVHTLHKIGHLFTGMPARIVDVIRITRDVGVDEVYGTWRNARVHFFGSITVRLLLIGEFVLFLAMGDVWAWVLQFLATMWVSTFLIVASHDFEEEDEEEPGDDWGVHQLQESYDLTVVGNRYVDCFLSAGLSPHRAHHVLPFQRSGFANIISEDVLREEAAAQGIGWDKPKSFATDRLPKLLRAYLLTPSRDAQANGWGFIREHLSPKACKASLVYARAGFGGISSV</sequence>
<feature type="domain" description="Cytochrome b5 heme-binding" evidence="3">
    <location>
        <begin position="74"/>
        <end position="131"/>
    </location>
</feature>
<dbReference type="InterPro" id="IPR001199">
    <property type="entry name" value="Cyt_B5-like_heme/steroid-bd"/>
</dbReference>
<evidence type="ECO:0000256" key="1">
    <source>
        <dbReference type="SAM" id="MobiDB-lite"/>
    </source>
</evidence>
<dbReference type="GO" id="GO:0016717">
    <property type="term" value="F:oxidoreductase activity, acting on paired donors, with oxidation of a pair of donors resulting in the reduction of molecular oxygen to two molecules of water"/>
    <property type="evidence" value="ECO:0007669"/>
    <property type="project" value="TreeGrafter"/>
</dbReference>
<dbReference type="STRING" id="85968.GCA_900073015_03686"/>
<dbReference type="Pfam" id="PF00487">
    <property type="entry name" value="FA_desaturase"/>
    <property type="match status" value="1"/>
</dbReference>
<keyword evidence="2" id="KW-0812">Transmembrane</keyword>
<dbReference type="EMBL" id="PDCN02000021">
    <property type="protein sequence ID" value="PIB73994.1"/>
    <property type="molecule type" value="Genomic_DNA"/>
</dbReference>
<evidence type="ECO:0000259" key="3">
    <source>
        <dbReference type="PROSITE" id="PS50255"/>
    </source>
</evidence>
<keyword evidence="2" id="KW-0472">Membrane</keyword>
<dbReference type="InterPro" id="IPR012171">
    <property type="entry name" value="Fatty_acid_desaturase"/>
</dbReference>
<dbReference type="OrthoDB" id="8173637at2"/>
<protein>
    <recommendedName>
        <fullName evidence="3">Cytochrome b5 heme-binding domain-containing protein</fullName>
    </recommendedName>
</protein>
<dbReference type="PANTHER" id="PTHR19353:SF19">
    <property type="entry name" value="DELTA(5) FATTY ACID DESATURASE C-RELATED"/>
    <property type="match status" value="1"/>
</dbReference>
<dbReference type="PANTHER" id="PTHR19353">
    <property type="entry name" value="FATTY ACID DESATURASE 2"/>
    <property type="match status" value="1"/>
</dbReference>
<feature type="transmembrane region" description="Helical" evidence="2">
    <location>
        <begin position="191"/>
        <end position="209"/>
    </location>
</feature>
<dbReference type="Proteomes" id="UP000230551">
    <property type="component" value="Unassembled WGS sequence"/>
</dbReference>
<dbReference type="GO" id="GO:0016020">
    <property type="term" value="C:membrane"/>
    <property type="evidence" value="ECO:0007669"/>
    <property type="project" value="TreeGrafter"/>
</dbReference>
<feature type="transmembrane region" description="Helical" evidence="2">
    <location>
        <begin position="215"/>
        <end position="236"/>
    </location>
</feature>
<reference evidence="4 5" key="1">
    <citation type="journal article" date="2017" name="Infect. Genet. Evol.">
        <title>The new phylogeny of the genus Mycobacterium: The old and the news.</title>
        <authorList>
            <person name="Tortoli E."/>
            <person name="Fedrizzi T."/>
            <person name="Meehan C.J."/>
            <person name="Trovato A."/>
            <person name="Grottola A."/>
            <person name="Giacobazzi E."/>
            <person name="Serpini G.F."/>
            <person name="Tagliazucchi S."/>
            <person name="Fabio A."/>
            <person name="Bettua C."/>
            <person name="Bertorelli R."/>
            <person name="Frascaro F."/>
            <person name="De Sanctis V."/>
            <person name="Pecorari M."/>
            <person name="Jousson O."/>
            <person name="Segata N."/>
            <person name="Cirillo D.M."/>
        </authorList>
    </citation>
    <scope>NUCLEOTIDE SEQUENCE [LARGE SCALE GENOMIC DNA]</scope>
    <source>
        <strain evidence="4 5">CIP1034565</strain>
    </source>
</reference>
<organism evidence="4 5">
    <name type="scientific">Mycolicibacterium brumae</name>
    <dbReference type="NCBI Taxonomy" id="85968"/>
    <lineage>
        <taxon>Bacteria</taxon>
        <taxon>Bacillati</taxon>
        <taxon>Actinomycetota</taxon>
        <taxon>Actinomycetes</taxon>
        <taxon>Mycobacteriales</taxon>
        <taxon>Mycobacteriaceae</taxon>
        <taxon>Mycolicibacterium</taxon>
    </lineage>
</organism>
<dbReference type="AlphaFoldDB" id="A0A2G5P7Y0"/>
<dbReference type="InterPro" id="IPR036400">
    <property type="entry name" value="Cyt_B5-like_heme/steroid_sf"/>
</dbReference>
<feature type="region of interest" description="Disordered" evidence="1">
    <location>
        <begin position="1"/>
        <end position="65"/>
    </location>
</feature>
<feature type="transmembrane region" description="Helical" evidence="2">
    <location>
        <begin position="345"/>
        <end position="364"/>
    </location>
</feature>
<dbReference type="InterPro" id="IPR005804">
    <property type="entry name" value="FA_desaturase_dom"/>
</dbReference>
<feature type="compositionally biased region" description="Pro residues" evidence="1">
    <location>
        <begin position="54"/>
        <end position="63"/>
    </location>
</feature>
<accession>A0A2G5P7Y0</accession>
<evidence type="ECO:0000256" key="2">
    <source>
        <dbReference type="SAM" id="Phobius"/>
    </source>
</evidence>
<evidence type="ECO:0000313" key="4">
    <source>
        <dbReference type="EMBL" id="PIB73994.1"/>
    </source>
</evidence>
<keyword evidence="5" id="KW-1185">Reference proteome</keyword>
<dbReference type="GO" id="GO:0042759">
    <property type="term" value="P:long-chain fatty acid biosynthetic process"/>
    <property type="evidence" value="ECO:0007669"/>
    <property type="project" value="UniProtKB-ARBA"/>
</dbReference>
<name>A0A2G5P7Y0_9MYCO</name>
<dbReference type="PROSITE" id="PS50255">
    <property type="entry name" value="CYTOCHROME_B5_2"/>
    <property type="match status" value="1"/>
</dbReference>
<dbReference type="Gene3D" id="3.10.120.10">
    <property type="entry name" value="Cytochrome b5-like heme/steroid binding domain"/>
    <property type="match status" value="1"/>
</dbReference>
<dbReference type="SUPFAM" id="SSF55856">
    <property type="entry name" value="Cytochrome b5-like heme/steroid binding domain"/>
    <property type="match status" value="1"/>
</dbReference>
<comment type="caution">
    <text evidence="4">The sequence shown here is derived from an EMBL/GenBank/DDBJ whole genome shotgun (WGS) entry which is preliminary data.</text>
</comment>
<keyword evidence="2" id="KW-1133">Transmembrane helix</keyword>
<dbReference type="Pfam" id="PF00173">
    <property type="entry name" value="Cyt-b5"/>
    <property type="match status" value="1"/>
</dbReference>